<dbReference type="Pfam" id="PF13303">
    <property type="entry name" value="PTS_EIIC_2"/>
    <property type="match status" value="1"/>
</dbReference>
<name>A0ABW4EA04_9LACO</name>
<comment type="caution">
    <text evidence="11">The sequence shown here is derived from an EMBL/GenBank/DDBJ whole genome shotgun (WGS) entry which is preliminary data.</text>
</comment>
<evidence type="ECO:0000256" key="3">
    <source>
        <dbReference type="ARBA" id="ARBA00022475"/>
    </source>
</evidence>
<dbReference type="Proteomes" id="UP001597252">
    <property type="component" value="Unassembled WGS sequence"/>
</dbReference>
<dbReference type="RefSeq" id="WP_274379975.1">
    <property type="nucleotide sequence ID" value="NZ_JBHTON010000029.1"/>
</dbReference>
<protein>
    <submittedName>
        <fullName evidence="11">PTS sugar transporter subunit IIC</fullName>
    </submittedName>
</protein>
<accession>A0ABW4EA04</accession>
<sequence>MRPRSLSPFEPLTQIDIIAANPIPIFGVNLVAGAVNGIIVTLFGLVINVTGMATPWAGLIVAFGFNDPMKVIMAVLLILVASTIFGYLGAIVFKNFPIHTVQELHADEAKEDAKNATDTQEGATDLAH</sequence>
<evidence type="ECO:0000256" key="9">
    <source>
        <dbReference type="SAM" id="Phobius"/>
    </source>
</evidence>
<dbReference type="EMBL" id="JBHTON010000029">
    <property type="protein sequence ID" value="MFD1485410.1"/>
    <property type="molecule type" value="Genomic_DNA"/>
</dbReference>
<evidence type="ECO:0000256" key="5">
    <source>
        <dbReference type="ARBA" id="ARBA00022692"/>
    </source>
</evidence>
<organism evidence="11 12">
    <name type="scientific">Lacticaseibacillus baoqingensis</name>
    <dbReference type="NCBI Taxonomy" id="2486013"/>
    <lineage>
        <taxon>Bacteria</taxon>
        <taxon>Bacillati</taxon>
        <taxon>Bacillota</taxon>
        <taxon>Bacilli</taxon>
        <taxon>Lactobacillales</taxon>
        <taxon>Lactobacillaceae</taxon>
        <taxon>Lacticaseibacillus</taxon>
    </lineage>
</organism>
<evidence type="ECO:0000313" key="11">
    <source>
        <dbReference type="EMBL" id="MFD1485410.1"/>
    </source>
</evidence>
<evidence type="ECO:0000256" key="7">
    <source>
        <dbReference type="ARBA" id="ARBA00023136"/>
    </source>
</evidence>
<evidence type="ECO:0000256" key="6">
    <source>
        <dbReference type="ARBA" id="ARBA00022989"/>
    </source>
</evidence>
<evidence type="ECO:0000256" key="2">
    <source>
        <dbReference type="ARBA" id="ARBA00022448"/>
    </source>
</evidence>
<evidence type="ECO:0000256" key="1">
    <source>
        <dbReference type="ARBA" id="ARBA00004651"/>
    </source>
</evidence>
<evidence type="ECO:0000259" key="10">
    <source>
        <dbReference type="Pfam" id="PF13303"/>
    </source>
</evidence>
<evidence type="ECO:0000313" key="12">
    <source>
        <dbReference type="Proteomes" id="UP001597252"/>
    </source>
</evidence>
<feature type="region of interest" description="Disordered" evidence="8">
    <location>
        <begin position="109"/>
        <end position="128"/>
    </location>
</feature>
<gene>
    <name evidence="11" type="ORF">ACFQ5J_09230</name>
</gene>
<keyword evidence="4 11" id="KW-0762">Sugar transport</keyword>
<proteinExistence type="predicted"/>
<feature type="transmembrane region" description="Helical" evidence="9">
    <location>
        <begin position="39"/>
        <end position="65"/>
    </location>
</feature>
<keyword evidence="2" id="KW-0813">Transport</keyword>
<reference evidence="12" key="1">
    <citation type="journal article" date="2019" name="Int. J. Syst. Evol. Microbiol.">
        <title>The Global Catalogue of Microorganisms (GCM) 10K type strain sequencing project: providing services to taxonomists for standard genome sequencing and annotation.</title>
        <authorList>
            <consortium name="The Broad Institute Genomics Platform"/>
            <consortium name="The Broad Institute Genome Sequencing Center for Infectious Disease"/>
            <person name="Wu L."/>
            <person name="Ma J."/>
        </authorList>
    </citation>
    <scope>NUCLEOTIDE SEQUENCE [LARGE SCALE GENOMIC DNA]</scope>
    <source>
        <strain evidence="12">CCM 8903</strain>
    </source>
</reference>
<feature type="transmembrane region" description="Helical" evidence="9">
    <location>
        <begin position="12"/>
        <end position="32"/>
    </location>
</feature>
<feature type="domain" description="Phosphotransferase system EIIC" evidence="10">
    <location>
        <begin position="10"/>
        <end position="104"/>
    </location>
</feature>
<evidence type="ECO:0000256" key="4">
    <source>
        <dbReference type="ARBA" id="ARBA00022597"/>
    </source>
</evidence>
<evidence type="ECO:0000256" key="8">
    <source>
        <dbReference type="SAM" id="MobiDB-lite"/>
    </source>
</evidence>
<keyword evidence="7 9" id="KW-0472">Membrane</keyword>
<keyword evidence="3" id="KW-1003">Cell membrane</keyword>
<comment type="subcellular location">
    <subcellularLocation>
        <location evidence="1">Cell membrane</location>
        <topology evidence="1">Multi-pass membrane protein</topology>
    </subcellularLocation>
</comment>
<feature type="transmembrane region" description="Helical" evidence="9">
    <location>
        <begin position="71"/>
        <end position="93"/>
    </location>
</feature>
<dbReference type="PANTHER" id="PTHR40063:SF1">
    <property type="entry name" value="MEMBRANE PROTEIN"/>
    <property type="match status" value="1"/>
</dbReference>
<dbReference type="PANTHER" id="PTHR40063">
    <property type="entry name" value="MEMBRANE PROTEIN-RELATED"/>
    <property type="match status" value="1"/>
</dbReference>
<keyword evidence="12" id="KW-1185">Reference proteome</keyword>
<keyword evidence="5 9" id="KW-0812">Transmembrane</keyword>
<dbReference type="InterPro" id="IPR003352">
    <property type="entry name" value="PTS_EIIC"/>
</dbReference>
<keyword evidence="6 9" id="KW-1133">Transmembrane helix</keyword>